<keyword evidence="1" id="KW-0597">Phosphoprotein</keyword>
<dbReference type="PANTHER" id="PTHR37299:SF1">
    <property type="entry name" value="STAGE 0 SPORULATION PROTEIN A HOMOLOG"/>
    <property type="match status" value="1"/>
</dbReference>
<dbReference type="PROSITE" id="PS50930">
    <property type="entry name" value="HTH_LYTTR"/>
    <property type="match status" value="1"/>
</dbReference>
<comment type="caution">
    <text evidence="4">The sequence shown here is derived from an EMBL/GenBank/DDBJ whole genome shotgun (WGS) entry which is preliminary data.</text>
</comment>
<dbReference type="Pfam" id="PF00072">
    <property type="entry name" value="Response_reg"/>
    <property type="match status" value="1"/>
</dbReference>
<dbReference type="SMART" id="SM00448">
    <property type="entry name" value="REC"/>
    <property type="match status" value="1"/>
</dbReference>
<dbReference type="EMBL" id="JACSCY010000006">
    <property type="protein sequence ID" value="MBC6611196.1"/>
    <property type="molecule type" value="Genomic_DNA"/>
</dbReference>
<name>A0ABR7MJG2_9BACT</name>
<dbReference type="SMART" id="SM00850">
    <property type="entry name" value="LytTR"/>
    <property type="match status" value="1"/>
</dbReference>
<evidence type="ECO:0000259" key="3">
    <source>
        <dbReference type="PROSITE" id="PS50930"/>
    </source>
</evidence>
<evidence type="ECO:0000256" key="1">
    <source>
        <dbReference type="PROSITE-ProRule" id="PRU00169"/>
    </source>
</evidence>
<dbReference type="PROSITE" id="PS50110">
    <property type="entry name" value="RESPONSE_REGULATORY"/>
    <property type="match status" value="1"/>
</dbReference>
<sequence>MTILLLEDEYPAAERLQRLLQQVAPGSRVLAVFDSVAGALAWLATHPAPDLILSDIQLADGLSFELFEQTVVRSPVIFTTAYDQYAIRAFRANSIDYLLKPVKVKELQAALTKLHQWPTPPTLPDPAQRLERLLETLAMPQQTYKTRFLVRSGEQLLPLPTAQVAWFQSRHETTTLVTQEGQRFVVEYTLEQLEQLLNPQDFFRLNRQFIAQLPAVQRLHVYFNGKLKLDLHPAPSEEVLVSREKATALKQWLER</sequence>
<dbReference type="Gene3D" id="2.40.50.1020">
    <property type="entry name" value="LytTr DNA-binding domain"/>
    <property type="match status" value="1"/>
</dbReference>
<evidence type="ECO:0000313" key="4">
    <source>
        <dbReference type="EMBL" id="MBC6611196.1"/>
    </source>
</evidence>
<protein>
    <submittedName>
        <fullName evidence="4">Response regulator transcription factor</fullName>
    </submittedName>
</protein>
<organism evidence="4 5">
    <name type="scientific">Hymenobacter citatus</name>
    <dbReference type="NCBI Taxonomy" id="2763506"/>
    <lineage>
        <taxon>Bacteria</taxon>
        <taxon>Pseudomonadati</taxon>
        <taxon>Bacteroidota</taxon>
        <taxon>Cytophagia</taxon>
        <taxon>Cytophagales</taxon>
        <taxon>Hymenobacteraceae</taxon>
        <taxon>Hymenobacter</taxon>
    </lineage>
</organism>
<feature type="domain" description="HTH LytTR-type" evidence="3">
    <location>
        <begin position="148"/>
        <end position="255"/>
    </location>
</feature>
<dbReference type="InterPro" id="IPR007492">
    <property type="entry name" value="LytTR_DNA-bd_dom"/>
</dbReference>
<reference evidence="4 5" key="1">
    <citation type="submission" date="2020-08" db="EMBL/GenBank/DDBJ databases">
        <title>Hymenobacter sp.</title>
        <authorList>
            <person name="Kim M.K."/>
        </authorList>
    </citation>
    <scope>NUCLEOTIDE SEQUENCE [LARGE SCALE GENOMIC DNA]</scope>
    <source>
        <strain evidence="4 5">BT507</strain>
    </source>
</reference>
<dbReference type="InterPro" id="IPR001789">
    <property type="entry name" value="Sig_transdc_resp-reg_receiver"/>
</dbReference>
<dbReference type="Gene3D" id="3.40.50.2300">
    <property type="match status" value="1"/>
</dbReference>
<dbReference type="Proteomes" id="UP000622017">
    <property type="component" value="Unassembled WGS sequence"/>
</dbReference>
<dbReference type="Pfam" id="PF04397">
    <property type="entry name" value="LytTR"/>
    <property type="match status" value="1"/>
</dbReference>
<evidence type="ECO:0000259" key="2">
    <source>
        <dbReference type="PROSITE" id="PS50110"/>
    </source>
</evidence>
<dbReference type="InterPro" id="IPR011006">
    <property type="entry name" value="CheY-like_superfamily"/>
</dbReference>
<dbReference type="RefSeq" id="WP_187319488.1">
    <property type="nucleotide sequence ID" value="NZ_JACSCY010000006.1"/>
</dbReference>
<dbReference type="PANTHER" id="PTHR37299">
    <property type="entry name" value="TRANSCRIPTIONAL REGULATOR-RELATED"/>
    <property type="match status" value="1"/>
</dbReference>
<gene>
    <name evidence="4" type="ORF">H8B15_09695</name>
</gene>
<dbReference type="InterPro" id="IPR046947">
    <property type="entry name" value="LytR-like"/>
</dbReference>
<feature type="domain" description="Response regulatory" evidence="2">
    <location>
        <begin position="2"/>
        <end position="115"/>
    </location>
</feature>
<accession>A0ABR7MJG2</accession>
<feature type="modified residue" description="4-aspartylphosphate" evidence="1">
    <location>
        <position position="55"/>
    </location>
</feature>
<keyword evidence="5" id="KW-1185">Reference proteome</keyword>
<dbReference type="SUPFAM" id="SSF52172">
    <property type="entry name" value="CheY-like"/>
    <property type="match status" value="1"/>
</dbReference>
<proteinExistence type="predicted"/>
<evidence type="ECO:0000313" key="5">
    <source>
        <dbReference type="Proteomes" id="UP000622017"/>
    </source>
</evidence>